<dbReference type="Proteomes" id="UP000185934">
    <property type="component" value="Chromosome"/>
</dbReference>
<sequence>MGFLKGLGLALISILLFLSILLLGVGVTVNTTALNPSFINRQIERLDVASLIDESVSNDPAAAELPQAMRDFLKNGLPAFSQEIKTAAKDANSRLFDYLLGRIDTLDLGAVLGDTVLEPDLVYSLADKIDWPSLVDEQVRKELLKNGGVDPTFGYLLDYIGDAAVKLDPWIKSTLREIVPPVHDYLLGKTQTLDVSISLEQPTVVLYSTFLDAFNRFPPPQLAGLSAAQKQAAFNNFFFFEFIPALPAAIDIDSSFFSGAPQEIAQGFSDLKTGLEDAKAYLTYYWLAFYGLIIFIVLLFGLALLILRRFSGLLLFGGIILLIFGALGSIAVIVADSTVSAVDFGSVPAAIQSWLPGLVQNALNPFLFFSVGVGIAGIVAIVTSALMRREAPPKTAQT</sequence>
<keyword evidence="1" id="KW-1133">Transmembrane helix</keyword>
<dbReference type="AlphaFoldDB" id="A0A1P8F4Y8"/>
<organism evidence="2 3">
    <name type="scientific">Dehalogenimonas formicexedens</name>
    <dbReference type="NCBI Taxonomy" id="1839801"/>
    <lineage>
        <taxon>Bacteria</taxon>
        <taxon>Bacillati</taxon>
        <taxon>Chloroflexota</taxon>
        <taxon>Dehalococcoidia</taxon>
        <taxon>Dehalococcoidales</taxon>
        <taxon>Dehalococcoidaceae</taxon>
        <taxon>Dehalogenimonas</taxon>
    </lineage>
</organism>
<evidence type="ECO:0000313" key="2">
    <source>
        <dbReference type="EMBL" id="APV43539.1"/>
    </source>
</evidence>
<dbReference type="RefSeq" id="WP_076003343.1">
    <property type="nucleotide sequence ID" value="NZ_CP018258.1"/>
</dbReference>
<dbReference type="KEGG" id="dfo:Dform_00176"/>
<dbReference type="STRING" id="1839801.Dform_00176"/>
<feature type="transmembrane region" description="Helical" evidence="1">
    <location>
        <begin position="284"/>
        <end position="306"/>
    </location>
</feature>
<evidence type="ECO:0000256" key="1">
    <source>
        <dbReference type="SAM" id="Phobius"/>
    </source>
</evidence>
<dbReference type="OrthoDB" id="154064at2"/>
<dbReference type="EMBL" id="CP018258">
    <property type="protein sequence ID" value="APV43539.1"/>
    <property type="molecule type" value="Genomic_DNA"/>
</dbReference>
<name>A0A1P8F4Y8_9CHLR</name>
<accession>A0A1P8F4Y8</accession>
<protein>
    <submittedName>
        <fullName evidence="2">Uncharacterized protein</fullName>
    </submittedName>
</protein>
<feature type="transmembrane region" description="Helical" evidence="1">
    <location>
        <begin position="366"/>
        <end position="387"/>
    </location>
</feature>
<evidence type="ECO:0000313" key="3">
    <source>
        <dbReference type="Proteomes" id="UP000185934"/>
    </source>
</evidence>
<gene>
    <name evidence="2" type="ORF">Dform_00176</name>
</gene>
<reference evidence="3" key="1">
    <citation type="submission" date="2016-11" db="EMBL/GenBank/DDBJ databases">
        <title>Dehalogenimonas formicexedens sp. nov., a chlorinated alkane respiring bacterium isolated from contaminated groundwater.</title>
        <authorList>
            <person name="Key T.A."/>
            <person name="Bowman K.S."/>
            <person name="Lee I."/>
            <person name="Chun J."/>
            <person name="Albuquerque L."/>
            <person name="da Costa M.S."/>
            <person name="Rainey F.A."/>
            <person name="Moe W.M."/>
        </authorList>
    </citation>
    <scope>NUCLEOTIDE SEQUENCE [LARGE SCALE GENOMIC DNA]</scope>
    <source>
        <strain evidence="3">NSZ-14</strain>
    </source>
</reference>
<keyword evidence="1" id="KW-0472">Membrane</keyword>
<keyword evidence="1" id="KW-0812">Transmembrane</keyword>
<keyword evidence="3" id="KW-1185">Reference proteome</keyword>
<feature type="transmembrane region" description="Helical" evidence="1">
    <location>
        <begin position="313"/>
        <end position="335"/>
    </location>
</feature>
<proteinExistence type="predicted"/>